<organism evidence="1 2">
    <name type="scientific">Armillaria solidipes</name>
    <dbReference type="NCBI Taxonomy" id="1076256"/>
    <lineage>
        <taxon>Eukaryota</taxon>
        <taxon>Fungi</taxon>
        <taxon>Dikarya</taxon>
        <taxon>Basidiomycota</taxon>
        <taxon>Agaricomycotina</taxon>
        <taxon>Agaricomycetes</taxon>
        <taxon>Agaricomycetidae</taxon>
        <taxon>Agaricales</taxon>
        <taxon>Marasmiineae</taxon>
        <taxon>Physalacriaceae</taxon>
        <taxon>Armillaria</taxon>
    </lineage>
</organism>
<dbReference type="EMBL" id="KZ293422">
    <property type="protein sequence ID" value="PBK72059.1"/>
    <property type="molecule type" value="Genomic_DNA"/>
</dbReference>
<accession>A0A2H3BMG4</accession>
<gene>
    <name evidence="1" type="ORF">ARMSODRAFT_972751</name>
</gene>
<proteinExistence type="predicted"/>
<dbReference type="AlphaFoldDB" id="A0A2H3BMG4"/>
<name>A0A2H3BMG4_9AGAR</name>
<evidence type="ECO:0000313" key="1">
    <source>
        <dbReference type="EMBL" id="PBK72059.1"/>
    </source>
</evidence>
<keyword evidence="2" id="KW-1185">Reference proteome</keyword>
<evidence type="ECO:0000313" key="2">
    <source>
        <dbReference type="Proteomes" id="UP000218334"/>
    </source>
</evidence>
<sequence>MWWRGRATLTGSWQMLYTSYTQLRAKLHVGMQKIKPYFNSTLGTLPNPQSAHNGTYIRFNESKATRVRWFDQWSDAKSTKPTLDLLHLIPNAIVSMDPSNDRSLSVRLIQKQPGKCSSLFMFSAQHIVDIRTSSVVYAAHFYVWVAGETASVTAVCDERNLMPLGARYFREKSVELSVADVGIIAGAVPSEVDKNIVPRIDFLIVDETIEHLYDMVATRRKRSPEVGSSEPRRH</sequence>
<reference evidence="2" key="1">
    <citation type="journal article" date="2017" name="Nat. Ecol. Evol.">
        <title>Genome expansion and lineage-specific genetic innovations in the forest pathogenic fungi Armillaria.</title>
        <authorList>
            <person name="Sipos G."/>
            <person name="Prasanna A.N."/>
            <person name="Walter M.C."/>
            <person name="O'Connor E."/>
            <person name="Balint B."/>
            <person name="Krizsan K."/>
            <person name="Kiss B."/>
            <person name="Hess J."/>
            <person name="Varga T."/>
            <person name="Slot J."/>
            <person name="Riley R."/>
            <person name="Boka B."/>
            <person name="Rigling D."/>
            <person name="Barry K."/>
            <person name="Lee J."/>
            <person name="Mihaltcheva S."/>
            <person name="LaButti K."/>
            <person name="Lipzen A."/>
            <person name="Waldron R."/>
            <person name="Moloney N.M."/>
            <person name="Sperisen C."/>
            <person name="Kredics L."/>
            <person name="Vagvoelgyi C."/>
            <person name="Patrignani A."/>
            <person name="Fitzpatrick D."/>
            <person name="Nagy I."/>
            <person name="Doyle S."/>
            <person name="Anderson J.B."/>
            <person name="Grigoriev I.V."/>
            <person name="Gueldener U."/>
            <person name="Muensterkoetter M."/>
            <person name="Nagy L.G."/>
        </authorList>
    </citation>
    <scope>NUCLEOTIDE SEQUENCE [LARGE SCALE GENOMIC DNA]</scope>
    <source>
        <strain evidence="2">28-4</strain>
    </source>
</reference>
<dbReference type="Proteomes" id="UP000218334">
    <property type="component" value="Unassembled WGS sequence"/>
</dbReference>
<protein>
    <submittedName>
        <fullName evidence="1">Uncharacterized protein</fullName>
    </submittedName>
</protein>